<accession>A0A3G8WVC7</accession>
<dbReference type="SMART" id="SM00342">
    <property type="entry name" value="HTH_ARAC"/>
    <property type="match status" value="1"/>
</dbReference>
<dbReference type="RefSeq" id="WP_124784540.1">
    <property type="nucleotide sequence ID" value="NZ_CP034171.1"/>
</dbReference>
<sequence length="292" mass="34128">MSKNSEIMREITPLSPEESFLVFDRVKKNFDFPLHYHPEVELNFIQKGKGVRRIVGDHVGEVGNIELVLIGPNLPHSWSDYRCKSKRIHEITVQFSADFFDQSFLKKRLLKPINDMYRESIRGILFSEEVAEKVKEPLMSLTKVSGFESFSLMMNILNELATSTNQTHLSSYSIDNETFVDEDDMKLIYDYLHSNFERKVTLDEIANHVNMSIVTFNRFIKKRTGKTFINYLNEIRVSYAARWLIEKDMSISEIAYKCGFNNIANFNKIFKTLKKCTPSEFRNQFTGIKKIE</sequence>
<evidence type="ECO:0000256" key="3">
    <source>
        <dbReference type="ARBA" id="ARBA00023163"/>
    </source>
</evidence>
<gene>
    <name evidence="5" type="ORF">EIH08_06035</name>
</gene>
<evidence type="ECO:0000256" key="1">
    <source>
        <dbReference type="ARBA" id="ARBA00023015"/>
    </source>
</evidence>
<keyword evidence="2" id="KW-0238">DNA-binding</keyword>
<dbReference type="InterPro" id="IPR011051">
    <property type="entry name" value="RmlC_Cupin_sf"/>
</dbReference>
<organism evidence="5 6">
    <name type="scientific">Chryseobacterium taklimakanense</name>
    <dbReference type="NCBI Taxonomy" id="536441"/>
    <lineage>
        <taxon>Bacteria</taxon>
        <taxon>Pseudomonadati</taxon>
        <taxon>Bacteroidota</taxon>
        <taxon>Flavobacteriia</taxon>
        <taxon>Flavobacteriales</taxon>
        <taxon>Weeksellaceae</taxon>
        <taxon>Chryseobacterium group</taxon>
        <taxon>Chryseobacterium</taxon>
    </lineage>
</organism>
<name>A0A3G8WVC7_9FLAO</name>
<reference evidence="6" key="1">
    <citation type="submission" date="2018-11" db="EMBL/GenBank/DDBJ databases">
        <title>Proposal to divide the Flavobacteriaceae and reorganize its genera based on Amino Acid Identity values calculated from whole genome sequences.</title>
        <authorList>
            <person name="Nicholson A.C."/>
            <person name="Gulvik C.A."/>
            <person name="Whitney A.M."/>
            <person name="Humrighouse B.W."/>
            <person name="Bell M."/>
            <person name="Holmes B."/>
            <person name="Steigerwalt A.B."/>
            <person name="Villarma A."/>
            <person name="Sheth M."/>
            <person name="Batra D."/>
            <person name="Pryor J."/>
            <person name="Bernardet J.-F."/>
            <person name="Hugo C."/>
            <person name="Kampfer P."/>
            <person name="Newman J.D."/>
            <person name="McQuiston J.R."/>
        </authorList>
    </citation>
    <scope>NUCLEOTIDE SEQUENCE [LARGE SCALE GENOMIC DNA]</scope>
    <source>
        <strain evidence="6">H4753</strain>
    </source>
</reference>
<evidence type="ECO:0000259" key="4">
    <source>
        <dbReference type="PROSITE" id="PS01124"/>
    </source>
</evidence>
<dbReference type="PRINTS" id="PR00032">
    <property type="entry name" value="HTHARAC"/>
</dbReference>
<dbReference type="PANTHER" id="PTHR43280">
    <property type="entry name" value="ARAC-FAMILY TRANSCRIPTIONAL REGULATOR"/>
    <property type="match status" value="1"/>
</dbReference>
<evidence type="ECO:0000256" key="2">
    <source>
        <dbReference type="ARBA" id="ARBA00023125"/>
    </source>
</evidence>
<dbReference type="InterPro" id="IPR014710">
    <property type="entry name" value="RmlC-like_jellyroll"/>
</dbReference>
<dbReference type="Pfam" id="PF12833">
    <property type="entry name" value="HTH_18"/>
    <property type="match status" value="1"/>
</dbReference>
<dbReference type="Gene3D" id="2.60.120.10">
    <property type="entry name" value="Jelly Rolls"/>
    <property type="match status" value="1"/>
</dbReference>
<dbReference type="InterPro" id="IPR020449">
    <property type="entry name" value="Tscrpt_reg_AraC-type_HTH"/>
</dbReference>
<dbReference type="PROSITE" id="PS01124">
    <property type="entry name" value="HTH_ARAC_FAMILY_2"/>
    <property type="match status" value="1"/>
</dbReference>
<dbReference type="InterPro" id="IPR018062">
    <property type="entry name" value="HTH_AraC-typ_CS"/>
</dbReference>
<dbReference type="GO" id="GO:0043565">
    <property type="term" value="F:sequence-specific DNA binding"/>
    <property type="evidence" value="ECO:0007669"/>
    <property type="project" value="InterPro"/>
</dbReference>
<keyword evidence="1" id="KW-0805">Transcription regulation</keyword>
<dbReference type="SUPFAM" id="SSF51182">
    <property type="entry name" value="RmlC-like cupins"/>
    <property type="match status" value="1"/>
</dbReference>
<evidence type="ECO:0000313" key="6">
    <source>
        <dbReference type="Proteomes" id="UP000282297"/>
    </source>
</evidence>
<dbReference type="PANTHER" id="PTHR43280:SF27">
    <property type="entry name" value="TRANSCRIPTIONAL REGULATOR MTLR"/>
    <property type="match status" value="1"/>
</dbReference>
<dbReference type="EMBL" id="CP034171">
    <property type="protein sequence ID" value="AZI20331.1"/>
    <property type="molecule type" value="Genomic_DNA"/>
</dbReference>
<proteinExistence type="predicted"/>
<keyword evidence="3" id="KW-0804">Transcription</keyword>
<protein>
    <submittedName>
        <fullName evidence="5">AraC family transcriptional regulator</fullName>
    </submittedName>
</protein>
<feature type="domain" description="HTH araC/xylS-type" evidence="4">
    <location>
        <begin position="186"/>
        <end position="284"/>
    </location>
</feature>
<dbReference type="SUPFAM" id="SSF46689">
    <property type="entry name" value="Homeodomain-like"/>
    <property type="match status" value="2"/>
</dbReference>
<dbReference type="Proteomes" id="UP000282297">
    <property type="component" value="Chromosome"/>
</dbReference>
<evidence type="ECO:0000313" key="5">
    <source>
        <dbReference type="EMBL" id="AZI20331.1"/>
    </source>
</evidence>
<dbReference type="InterPro" id="IPR009057">
    <property type="entry name" value="Homeodomain-like_sf"/>
</dbReference>
<dbReference type="GO" id="GO:0003700">
    <property type="term" value="F:DNA-binding transcription factor activity"/>
    <property type="evidence" value="ECO:0007669"/>
    <property type="project" value="InterPro"/>
</dbReference>
<dbReference type="Gene3D" id="1.10.10.60">
    <property type="entry name" value="Homeodomain-like"/>
    <property type="match status" value="2"/>
</dbReference>
<dbReference type="AlphaFoldDB" id="A0A3G8WVC7"/>
<dbReference type="InterPro" id="IPR018060">
    <property type="entry name" value="HTH_AraC"/>
</dbReference>
<dbReference type="PROSITE" id="PS00041">
    <property type="entry name" value="HTH_ARAC_FAMILY_1"/>
    <property type="match status" value="1"/>
</dbReference>